<dbReference type="EMBL" id="CACRXK020002279">
    <property type="protein sequence ID" value="CAB3993542.1"/>
    <property type="molecule type" value="Genomic_DNA"/>
</dbReference>
<evidence type="ECO:0000313" key="3">
    <source>
        <dbReference type="Proteomes" id="UP001152795"/>
    </source>
</evidence>
<feature type="compositionally biased region" description="Basic and acidic residues" evidence="1">
    <location>
        <begin position="73"/>
        <end position="96"/>
    </location>
</feature>
<accession>A0A6S7GU23</accession>
<reference evidence="2" key="1">
    <citation type="submission" date="2020-04" db="EMBL/GenBank/DDBJ databases">
        <authorList>
            <person name="Alioto T."/>
            <person name="Alioto T."/>
            <person name="Gomez Garrido J."/>
        </authorList>
    </citation>
    <scope>NUCLEOTIDE SEQUENCE</scope>
    <source>
        <strain evidence="2">A484AB</strain>
    </source>
</reference>
<organism evidence="2 3">
    <name type="scientific">Paramuricea clavata</name>
    <name type="common">Red gorgonian</name>
    <name type="synonym">Violescent sea-whip</name>
    <dbReference type="NCBI Taxonomy" id="317549"/>
    <lineage>
        <taxon>Eukaryota</taxon>
        <taxon>Metazoa</taxon>
        <taxon>Cnidaria</taxon>
        <taxon>Anthozoa</taxon>
        <taxon>Octocorallia</taxon>
        <taxon>Malacalcyonacea</taxon>
        <taxon>Plexauridae</taxon>
        <taxon>Paramuricea</taxon>
    </lineage>
</organism>
<feature type="non-terminal residue" evidence="2">
    <location>
        <position position="1"/>
    </location>
</feature>
<comment type="caution">
    <text evidence="2">The sequence shown here is derived from an EMBL/GenBank/DDBJ whole genome shotgun (WGS) entry which is preliminary data.</text>
</comment>
<feature type="region of interest" description="Disordered" evidence="1">
    <location>
        <begin position="1"/>
        <end position="30"/>
    </location>
</feature>
<sequence length="96" mass="11103">TVVEENGSDKSDNKSYDVIVEESDSDDGQSVRIDVRYWYRNDTDVEDNSQENEDISDDVNVEVSDTNYWQSRQLDDASHEEGDLGEREITHADERK</sequence>
<feature type="region of interest" description="Disordered" evidence="1">
    <location>
        <begin position="72"/>
        <end position="96"/>
    </location>
</feature>
<evidence type="ECO:0000313" key="2">
    <source>
        <dbReference type="EMBL" id="CAB3993542.1"/>
    </source>
</evidence>
<dbReference type="Proteomes" id="UP001152795">
    <property type="component" value="Unassembled WGS sequence"/>
</dbReference>
<dbReference type="AlphaFoldDB" id="A0A6S7GU23"/>
<evidence type="ECO:0000256" key="1">
    <source>
        <dbReference type="SAM" id="MobiDB-lite"/>
    </source>
</evidence>
<name>A0A6S7GU23_PARCT</name>
<keyword evidence="3" id="KW-1185">Reference proteome</keyword>
<gene>
    <name evidence="2" type="ORF">PACLA_8A080498</name>
</gene>
<proteinExistence type="predicted"/>
<protein>
    <submittedName>
        <fullName evidence="2">Uncharacterized protein</fullName>
    </submittedName>
</protein>